<evidence type="ECO:0000313" key="1">
    <source>
        <dbReference type="EMBL" id="MST33551.1"/>
    </source>
</evidence>
<gene>
    <name evidence="1" type="ORF">GHK86_12575</name>
</gene>
<evidence type="ECO:0000313" key="2">
    <source>
        <dbReference type="Proteomes" id="UP000437736"/>
    </source>
</evidence>
<keyword evidence="2" id="KW-1185">Reference proteome</keyword>
<reference evidence="1 2" key="1">
    <citation type="submission" date="2019-11" db="EMBL/GenBank/DDBJ databases">
        <title>Acidiferrimicrobium australis gen. nov., sp. nov., an acidophilic and obligately heterotrophic, member of the Actinobacteria that catalyses dissimilatory oxido- reduction of iron isolated from metal-rich acidic water in Chile.</title>
        <authorList>
            <person name="Gonzalez D."/>
            <person name="Huber K."/>
            <person name="Hedrich S."/>
            <person name="Rojas-Villalobos C."/>
            <person name="Quatrini R."/>
            <person name="Dinamarca M.A."/>
            <person name="Schwarz A."/>
            <person name="Canales C."/>
            <person name="Nancucheo I."/>
        </authorList>
    </citation>
    <scope>NUCLEOTIDE SEQUENCE [LARGE SCALE GENOMIC DNA]</scope>
    <source>
        <strain evidence="1 2">USS-CCA1</strain>
    </source>
</reference>
<dbReference type="Proteomes" id="UP000437736">
    <property type="component" value="Unassembled WGS sequence"/>
</dbReference>
<proteinExistence type="predicted"/>
<organism evidence="1 2">
    <name type="scientific">Acidiferrimicrobium australe</name>
    <dbReference type="NCBI Taxonomy" id="2664430"/>
    <lineage>
        <taxon>Bacteria</taxon>
        <taxon>Bacillati</taxon>
        <taxon>Actinomycetota</taxon>
        <taxon>Acidimicrobiia</taxon>
        <taxon>Acidimicrobiales</taxon>
        <taxon>Acidimicrobiaceae</taxon>
        <taxon>Acidiferrimicrobium</taxon>
    </lineage>
</organism>
<name>A0ABW9QW17_9ACTN</name>
<feature type="non-terminal residue" evidence="1">
    <location>
        <position position="94"/>
    </location>
</feature>
<dbReference type="EMBL" id="WJHE01000634">
    <property type="protein sequence ID" value="MST33551.1"/>
    <property type="molecule type" value="Genomic_DNA"/>
</dbReference>
<protein>
    <submittedName>
        <fullName evidence="1">Uncharacterized protein</fullName>
    </submittedName>
</protein>
<comment type="caution">
    <text evidence="1">The sequence shown here is derived from an EMBL/GenBank/DDBJ whole genome shotgun (WGS) entry which is preliminary data.</text>
</comment>
<sequence length="94" mass="10244">MDIVSALFAENIDLRPVPGPSTRIDLTGIMFSLPAPSEPPVVITPHLIVLIRCRPDEPGEGILEVSFTDEAGEQVARNVSPFTVEPGKFTYRLV</sequence>
<accession>A0ABW9QW17</accession>